<feature type="non-terminal residue" evidence="4">
    <location>
        <position position="1"/>
    </location>
</feature>
<dbReference type="FunFam" id="3.30.420.40:FF:000028">
    <property type="entry name" value="heat shock 70 kDa protein-like"/>
    <property type="match status" value="1"/>
</dbReference>
<reference evidence="4 5" key="1">
    <citation type="journal article" date="2018" name="Gigascience">
        <title>Genomes of trombidid mites reveal novel predicted allergens and laterally-transferred genes associated with secondary metabolism.</title>
        <authorList>
            <person name="Dong X."/>
            <person name="Chaisiri K."/>
            <person name="Xia D."/>
            <person name="Armstrong S.D."/>
            <person name="Fang Y."/>
            <person name="Donnelly M.J."/>
            <person name="Kadowaki T."/>
            <person name="McGarry J.W."/>
            <person name="Darby A.C."/>
            <person name="Makepeace B.L."/>
        </authorList>
    </citation>
    <scope>NUCLEOTIDE SEQUENCE [LARGE SCALE GENOMIC DNA]</scope>
    <source>
        <strain evidence="4">UoL-UT</strain>
    </source>
</reference>
<dbReference type="AlphaFoldDB" id="A0A443RSY5"/>
<dbReference type="PROSITE" id="PS00297">
    <property type="entry name" value="HSP70_1"/>
    <property type="match status" value="1"/>
</dbReference>
<feature type="non-terminal residue" evidence="4">
    <location>
        <position position="109"/>
    </location>
</feature>
<dbReference type="PANTHER" id="PTHR19375">
    <property type="entry name" value="HEAT SHOCK PROTEIN 70KDA"/>
    <property type="match status" value="1"/>
</dbReference>
<dbReference type="VEuPathDB" id="VectorBase:LDEU013702"/>
<comment type="caution">
    <text evidence="4">The sequence shown here is derived from an EMBL/GenBank/DDBJ whole genome shotgun (WGS) entry which is preliminary data.</text>
</comment>
<name>A0A443RSY5_9ACAR</name>
<dbReference type="Pfam" id="PF00012">
    <property type="entry name" value="HSP70"/>
    <property type="match status" value="1"/>
</dbReference>
<protein>
    <submittedName>
        <fullName evidence="4">70 kDa heat shock protein C-like protein</fullName>
    </submittedName>
</protein>
<dbReference type="InterPro" id="IPR043129">
    <property type="entry name" value="ATPase_NBD"/>
</dbReference>
<comment type="similarity">
    <text evidence="1">Belongs to the heat shock protein 70 family.</text>
</comment>
<evidence type="ECO:0000256" key="3">
    <source>
        <dbReference type="ARBA" id="ARBA00022840"/>
    </source>
</evidence>
<evidence type="ECO:0000313" key="5">
    <source>
        <dbReference type="Proteomes" id="UP000288716"/>
    </source>
</evidence>
<dbReference type="STRING" id="299467.A0A443RSY5"/>
<keyword evidence="4" id="KW-0346">Stress response</keyword>
<dbReference type="OrthoDB" id="6511113at2759"/>
<dbReference type="FunFam" id="3.30.30.30:FF:000001">
    <property type="entry name" value="heat shock 70 kDa protein-like"/>
    <property type="match status" value="1"/>
</dbReference>
<dbReference type="InterPro" id="IPR018181">
    <property type="entry name" value="Heat_shock_70_CS"/>
</dbReference>
<accession>A0A443RSY5</accession>
<gene>
    <name evidence="4" type="ORF">B4U80_03477</name>
</gene>
<sequence length="109" mass="12178">YIRNMTSDVIGIDLGTTHSCVAIYSKGKLEVLENDHGLRTTPSYVAFTQNEIIVGNEAKLNTCIDPSNTVSVFDTKRMIGLSFDDSCIQRDLKYWPFKVSNNSGKPMIK</sequence>
<organism evidence="4 5">
    <name type="scientific">Leptotrombidium deliense</name>
    <dbReference type="NCBI Taxonomy" id="299467"/>
    <lineage>
        <taxon>Eukaryota</taxon>
        <taxon>Metazoa</taxon>
        <taxon>Ecdysozoa</taxon>
        <taxon>Arthropoda</taxon>
        <taxon>Chelicerata</taxon>
        <taxon>Arachnida</taxon>
        <taxon>Acari</taxon>
        <taxon>Acariformes</taxon>
        <taxon>Trombidiformes</taxon>
        <taxon>Prostigmata</taxon>
        <taxon>Anystina</taxon>
        <taxon>Parasitengona</taxon>
        <taxon>Trombiculoidea</taxon>
        <taxon>Trombiculidae</taxon>
        <taxon>Leptotrombidium</taxon>
    </lineage>
</organism>
<evidence type="ECO:0000256" key="1">
    <source>
        <dbReference type="ARBA" id="ARBA00007381"/>
    </source>
</evidence>
<dbReference type="InterPro" id="IPR013126">
    <property type="entry name" value="Hsp_70_fam"/>
</dbReference>
<keyword evidence="3" id="KW-0067">ATP-binding</keyword>
<dbReference type="GO" id="GO:0005524">
    <property type="term" value="F:ATP binding"/>
    <property type="evidence" value="ECO:0007669"/>
    <property type="project" value="UniProtKB-KW"/>
</dbReference>
<dbReference type="SUPFAM" id="SSF53067">
    <property type="entry name" value="Actin-like ATPase domain"/>
    <property type="match status" value="1"/>
</dbReference>
<dbReference type="GO" id="GO:0006950">
    <property type="term" value="P:response to stress"/>
    <property type="evidence" value="ECO:0007669"/>
    <property type="project" value="UniProtKB-ARBA"/>
</dbReference>
<dbReference type="PRINTS" id="PR00301">
    <property type="entry name" value="HEATSHOCK70"/>
</dbReference>
<keyword evidence="2" id="KW-0547">Nucleotide-binding</keyword>
<keyword evidence="5" id="KW-1185">Reference proteome</keyword>
<evidence type="ECO:0000313" key="4">
    <source>
        <dbReference type="EMBL" id="RWS18338.1"/>
    </source>
</evidence>
<dbReference type="GO" id="GO:0140662">
    <property type="term" value="F:ATP-dependent protein folding chaperone"/>
    <property type="evidence" value="ECO:0007669"/>
    <property type="project" value="InterPro"/>
</dbReference>
<dbReference type="Proteomes" id="UP000288716">
    <property type="component" value="Unassembled WGS sequence"/>
</dbReference>
<dbReference type="EMBL" id="NCKV01041209">
    <property type="protein sequence ID" value="RWS18338.1"/>
    <property type="molecule type" value="Genomic_DNA"/>
</dbReference>
<evidence type="ECO:0000256" key="2">
    <source>
        <dbReference type="ARBA" id="ARBA00022741"/>
    </source>
</evidence>
<proteinExistence type="inferred from homology"/>
<dbReference type="Gene3D" id="3.30.420.40">
    <property type="match status" value="1"/>
</dbReference>